<organism evidence="1 2">
    <name type="scientific">Striga asiatica</name>
    <name type="common">Asiatic witchweed</name>
    <name type="synonym">Buchnera asiatica</name>
    <dbReference type="NCBI Taxonomy" id="4170"/>
    <lineage>
        <taxon>Eukaryota</taxon>
        <taxon>Viridiplantae</taxon>
        <taxon>Streptophyta</taxon>
        <taxon>Embryophyta</taxon>
        <taxon>Tracheophyta</taxon>
        <taxon>Spermatophyta</taxon>
        <taxon>Magnoliopsida</taxon>
        <taxon>eudicotyledons</taxon>
        <taxon>Gunneridae</taxon>
        <taxon>Pentapetalae</taxon>
        <taxon>asterids</taxon>
        <taxon>lamiids</taxon>
        <taxon>Lamiales</taxon>
        <taxon>Orobanchaceae</taxon>
        <taxon>Buchnereae</taxon>
        <taxon>Striga</taxon>
    </lineage>
</organism>
<dbReference type="PANTHER" id="PTHR33710">
    <property type="entry name" value="BNAC02G09200D PROTEIN"/>
    <property type="match status" value="1"/>
</dbReference>
<evidence type="ECO:0000313" key="1">
    <source>
        <dbReference type="EMBL" id="GER38247.1"/>
    </source>
</evidence>
<comment type="caution">
    <text evidence="1">The sequence shown here is derived from an EMBL/GenBank/DDBJ whole genome shotgun (WGS) entry which is preliminary data.</text>
</comment>
<dbReference type="EMBL" id="BKCP01005461">
    <property type="protein sequence ID" value="GER38247.1"/>
    <property type="molecule type" value="Genomic_DNA"/>
</dbReference>
<name>A0A5A7Q1M0_STRAF</name>
<dbReference type="Proteomes" id="UP000325081">
    <property type="component" value="Unassembled WGS sequence"/>
</dbReference>
<sequence>MRDSTEKLGGSGLAVNRCLRFNRMIDQCGLIDLGYKGPTFTWQGTCRGGVRIKERLDRILANSEWRLTYPEAVVKHLRTSRTELRFEKFVGSITLTCYPPR</sequence>
<accession>A0A5A7Q1M0</accession>
<keyword evidence="2" id="KW-1185">Reference proteome</keyword>
<evidence type="ECO:0000313" key="2">
    <source>
        <dbReference type="Proteomes" id="UP000325081"/>
    </source>
</evidence>
<gene>
    <name evidence="1" type="ORF">STAS_14727</name>
</gene>
<dbReference type="OrthoDB" id="1113909at2759"/>
<dbReference type="PANTHER" id="PTHR33710:SF77">
    <property type="entry name" value="DNASE I-LIKE SUPERFAMILY PROTEIN"/>
    <property type="match status" value="1"/>
</dbReference>
<dbReference type="AlphaFoldDB" id="A0A5A7Q1M0"/>
<reference evidence="2" key="1">
    <citation type="journal article" date="2019" name="Curr. Biol.">
        <title>Genome Sequence of Striga asiatica Provides Insight into the Evolution of Plant Parasitism.</title>
        <authorList>
            <person name="Yoshida S."/>
            <person name="Kim S."/>
            <person name="Wafula E.K."/>
            <person name="Tanskanen J."/>
            <person name="Kim Y.M."/>
            <person name="Honaas L."/>
            <person name="Yang Z."/>
            <person name="Spallek T."/>
            <person name="Conn C.E."/>
            <person name="Ichihashi Y."/>
            <person name="Cheong K."/>
            <person name="Cui S."/>
            <person name="Der J.P."/>
            <person name="Gundlach H."/>
            <person name="Jiao Y."/>
            <person name="Hori C."/>
            <person name="Ishida J.K."/>
            <person name="Kasahara H."/>
            <person name="Kiba T."/>
            <person name="Kim M.S."/>
            <person name="Koo N."/>
            <person name="Laohavisit A."/>
            <person name="Lee Y.H."/>
            <person name="Lumba S."/>
            <person name="McCourt P."/>
            <person name="Mortimer J.C."/>
            <person name="Mutuku J.M."/>
            <person name="Nomura T."/>
            <person name="Sasaki-Sekimoto Y."/>
            <person name="Seto Y."/>
            <person name="Wang Y."/>
            <person name="Wakatake T."/>
            <person name="Sakakibara H."/>
            <person name="Demura T."/>
            <person name="Yamaguchi S."/>
            <person name="Yoneyama K."/>
            <person name="Manabe R.I."/>
            <person name="Nelson D.C."/>
            <person name="Schulman A.H."/>
            <person name="Timko M.P."/>
            <person name="dePamphilis C.W."/>
            <person name="Choi D."/>
            <person name="Shirasu K."/>
        </authorList>
    </citation>
    <scope>NUCLEOTIDE SEQUENCE [LARGE SCALE GENOMIC DNA]</scope>
    <source>
        <strain evidence="2">cv. UVA1</strain>
    </source>
</reference>
<dbReference type="InterPro" id="IPR036691">
    <property type="entry name" value="Endo/exonu/phosph_ase_sf"/>
</dbReference>
<dbReference type="SUPFAM" id="SSF56219">
    <property type="entry name" value="DNase I-like"/>
    <property type="match status" value="1"/>
</dbReference>
<proteinExistence type="predicted"/>
<protein>
    <submittedName>
        <fullName evidence="1">Serine-aspartate repeat-containing protein E</fullName>
    </submittedName>
</protein>